<dbReference type="PRINTS" id="PR00364">
    <property type="entry name" value="DISEASERSIST"/>
</dbReference>
<keyword evidence="11" id="KW-1185">Reference proteome</keyword>
<dbReference type="Pfam" id="PF23559">
    <property type="entry name" value="WHD_DRP"/>
    <property type="match status" value="1"/>
</dbReference>
<dbReference type="GO" id="GO:0005524">
    <property type="term" value="F:ATP binding"/>
    <property type="evidence" value="ECO:0007669"/>
    <property type="project" value="UniProtKB-KW"/>
</dbReference>
<dbReference type="InterPro" id="IPR058922">
    <property type="entry name" value="WHD_DRP"/>
</dbReference>
<dbReference type="AlphaFoldDB" id="A0A7J7BTA6"/>
<name>A0A7J7BTA6_TRIWF</name>
<feature type="domain" description="NB-ARC" evidence="6">
    <location>
        <begin position="175"/>
        <end position="348"/>
    </location>
</feature>
<keyword evidence="3" id="KW-0547">Nucleotide-binding</keyword>
<evidence type="ECO:0000256" key="3">
    <source>
        <dbReference type="ARBA" id="ARBA00022741"/>
    </source>
</evidence>
<evidence type="ECO:0000259" key="9">
    <source>
        <dbReference type="Pfam" id="PF25019"/>
    </source>
</evidence>
<organism evidence="10 11">
    <name type="scientific">Tripterygium wilfordii</name>
    <name type="common">Thunder God vine</name>
    <dbReference type="NCBI Taxonomy" id="458696"/>
    <lineage>
        <taxon>Eukaryota</taxon>
        <taxon>Viridiplantae</taxon>
        <taxon>Streptophyta</taxon>
        <taxon>Embryophyta</taxon>
        <taxon>Tracheophyta</taxon>
        <taxon>Spermatophyta</taxon>
        <taxon>Magnoliopsida</taxon>
        <taxon>eudicotyledons</taxon>
        <taxon>Gunneridae</taxon>
        <taxon>Pentapetalae</taxon>
        <taxon>rosids</taxon>
        <taxon>fabids</taxon>
        <taxon>Celastrales</taxon>
        <taxon>Celastraceae</taxon>
        <taxon>Tripterygium</taxon>
    </lineage>
</organism>
<dbReference type="PANTHER" id="PTHR36766:SF40">
    <property type="entry name" value="DISEASE RESISTANCE PROTEIN RGA3"/>
    <property type="match status" value="1"/>
</dbReference>
<evidence type="ECO:0000259" key="7">
    <source>
        <dbReference type="Pfam" id="PF18052"/>
    </source>
</evidence>
<dbReference type="Gene3D" id="1.20.5.4130">
    <property type="match status" value="1"/>
</dbReference>
<dbReference type="InterPro" id="IPR032675">
    <property type="entry name" value="LRR_dom_sf"/>
</dbReference>
<sequence length="1227" mass="139763">MAEMLLGGAFLSAFLQVAFDRIASSKVIDYFMEKKLDDALLEKLEITLMSIQVVLDDAEEKHITKPLVKKWLDKLQDAVYDAEDLLYQISTEAQRSKIEAEFCAGTSKVCNSWSMSCNSFEKTIEPNVKKIIDRLEFLVKQKKVLGLKEGVGSKELQRLPTTSLVEESSVVGRDNDVERVIKLVLSDDLAGRGGHVPVIAIVGVGGIGKTTLAQLVYNAREVNECFDLKVWVFVSERFDVIRITKTILEAVTSKSSDTNDFDMLQTRLKENLKGKKFIVVLDDVWNEEQSVWEALRKPINSCAHGSKIIVTTRNESVTSVMRPVSTCQLQPISNGDCWLLLSQYAFENGQSDVSLNLEVMREELVKKCCGLPLAAKALGGLLRSKRNPEEWKEILRSEMWYLHNEASGIFSVLRLSYHHLPSHLKRCFAYCSLFPKGYAIRKEELVLLWLVEDLLPDHRSKKKAMEIGYEYVKDLESRSFFQSLHLYYDSWLVMHDLFNDFAKIISGEFCSTLDGANPVNVGKKTRHLSYFMSTDKQLRINNFEAMRLQTFLSINQVFFVGNFPSTKEVTHDLLPRLLCLRVLSLSGYNIEKLPDSIRNLKLLRYLDLSYTPIQKLPETISSLYNLEVLMLSSCRSLTELPSTMGRLINLHYLDMRYPTLRFQLPWQMMKLKDLQVLPPPLWQISDGSSIKELRDLLHIHGELYISGLQNLIHARDALEANLRGKMHLEKLIFKWDFYSENSKDVEITLENLQPHANLKELKIECYGGTRFPDWLGSDSLFNMVSIHLQDCKYCCLLPPLGQLPSLKDLTIAGFDAVVTVGREFHLKLSSTIKPFQSLESLTFKNMSEWREWIPNVDQGDFSSLRVLSIESCPKLTSELPKFLPALTEFRLVECPEFVDSLPRAPGLLKLTIIGCSVLESQHEVLRISECSSQNTPCMLRELEIETCMKLELPVHYCYTSLRDLSLSSSCDSLEFFPLSFFTKLCRLELKGCRSLKSISVSEDTQGDLGSLESLNIWNCPNFEYFHLGGLRAPRMGYLSLRDCESLKVLPEHMCTLFPSLVCLILSACPMLESFPQTGLPRNLVLLDISQCNKLIANRSQWGLEGLHSLKTLSISFKCVNVESFPEEGLLPRYLSFLSISDLPNLTTFDGKMFQLLSSLGGLQISRCPKLRCFPEEGLPTSLYSLNIWECPLLEERCQIEKGEDWSKIAHIDKVTFSKDEILSYKVT</sequence>
<dbReference type="Pfam" id="PF00931">
    <property type="entry name" value="NB-ARC"/>
    <property type="match status" value="1"/>
</dbReference>
<dbReference type="FunCoup" id="A0A7J7BTA6">
    <property type="interactions" value="619"/>
</dbReference>
<evidence type="ECO:0000313" key="11">
    <source>
        <dbReference type="Proteomes" id="UP000593562"/>
    </source>
</evidence>
<evidence type="ECO:0000256" key="1">
    <source>
        <dbReference type="ARBA" id="ARBA00022614"/>
    </source>
</evidence>
<dbReference type="FunFam" id="3.40.50.300:FF:001091">
    <property type="entry name" value="Probable disease resistance protein At1g61300"/>
    <property type="match status" value="1"/>
</dbReference>
<dbReference type="Pfam" id="PF18052">
    <property type="entry name" value="Rx_N"/>
    <property type="match status" value="1"/>
</dbReference>
<reference evidence="10 11" key="1">
    <citation type="journal article" date="2020" name="Nat. Commun.">
        <title>Genome of Tripterygium wilfordii and identification of cytochrome P450 involved in triptolide biosynthesis.</title>
        <authorList>
            <person name="Tu L."/>
            <person name="Su P."/>
            <person name="Zhang Z."/>
            <person name="Gao L."/>
            <person name="Wang J."/>
            <person name="Hu T."/>
            <person name="Zhou J."/>
            <person name="Zhang Y."/>
            <person name="Zhao Y."/>
            <person name="Liu Y."/>
            <person name="Song Y."/>
            <person name="Tong Y."/>
            <person name="Lu Y."/>
            <person name="Yang J."/>
            <person name="Xu C."/>
            <person name="Jia M."/>
            <person name="Peters R.J."/>
            <person name="Huang L."/>
            <person name="Gao W."/>
        </authorList>
    </citation>
    <scope>NUCLEOTIDE SEQUENCE [LARGE SCALE GENOMIC DNA]</scope>
    <source>
        <strain evidence="11">cv. XIE 37</strain>
        <tissue evidence="10">Leaf</tissue>
    </source>
</reference>
<dbReference type="GO" id="GO:0043531">
    <property type="term" value="F:ADP binding"/>
    <property type="evidence" value="ECO:0007669"/>
    <property type="project" value="InterPro"/>
</dbReference>
<dbReference type="GO" id="GO:0006952">
    <property type="term" value="P:defense response"/>
    <property type="evidence" value="ECO:0007669"/>
    <property type="project" value="UniProtKB-KW"/>
</dbReference>
<evidence type="ECO:0000259" key="6">
    <source>
        <dbReference type="Pfam" id="PF00931"/>
    </source>
</evidence>
<dbReference type="InterPro" id="IPR041118">
    <property type="entry name" value="Rx_N"/>
</dbReference>
<evidence type="ECO:0000313" key="10">
    <source>
        <dbReference type="EMBL" id="KAF5725312.1"/>
    </source>
</evidence>
<dbReference type="SUPFAM" id="SSF52540">
    <property type="entry name" value="P-loop containing nucleoside triphosphate hydrolases"/>
    <property type="match status" value="1"/>
</dbReference>
<keyword evidence="1" id="KW-0433">Leucine-rich repeat</keyword>
<dbReference type="EMBL" id="JAAARO010000023">
    <property type="protein sequence ID" value="KAF5725312.1"/>
    <property type="molecule type" value="Genomic_DNA"/>
</dbReference>
<dbReference type="InterPro" id="IPR056789">
    <property type="entry name" value="LRR_R13L1-DRL21"/>
</dbReference>
<feature type="domain" description="Disease resistance N-terminal" evidence="7">
    <location>
        <begin position="11"/>
        <end position="103"/>
    </location>
</feature>
<gene>
    <name evidence="10" type="ORF">HS088_TW23G00033</name>
</gene>
<evidence type="ECO:0000256" key="4">
    <source>
        <dbReference type="ARBA" id="ARBA00022821"/>
    </source>
</evidence>
<dbReference type="Proteomes" id="UP000593562">
    <property type="component" value="Unassembled WGS sequence"/>
</dbReference>
<keyword evidence="5" id="KW-0067">ATP-binding</keyword>
<evidence type="ECO:0000259" key="8">
    <source>
        <dbReference type="Pfam" id="PF23559"/>
    </source>
</evidence>
<dbReference type="InterPro" id="IPR042197">
    <property type="entry name" value="Apaf_helical"/>
</dbReference>
<keyword evidence="2" id="KW-0677">Repeat</keyword>
<feature type="domain" description="R13L1/DRL21-like LRR repeat region" evidence="9">
    <location>
        <begin position="690"/>
        <end position="813"/>
    </location>
</feature>
<dbReference type="InParanoid" id="A0A7J7BTA6"/>
<dbReference type="InterPro" id="IPR002182">
    <property type="entry name" value="NB-ARC"/>
</dbReference>
<dbReference type="PANTHER" id="PTHR36766">
    <property type="entry name" value="PLANT BROAD-SPECTRUM MILDEW RESISTANCE PROTEIN RPW8"/>
    <property type="match status" value="1"/>
</dbReference>
<evidence type="ECO:0000256" key="5">
    <source>
        <dbReference type="ARBA" id="ARBA00022840"/>
    </source>
</evidence>
<dbReference type="InterPro" id="IPR027417">
    <property type="entry name" value="P-loop_NTPase"/>
</dbReference>
<dbReference type="Gene3D" id="3.40.50.300">
    <property type="entry name" value="P-loop containing nucleotide triphosphate hydrolases"/>
    <property type="match status" value="1"/>
</dbReference>
<feature type="domain" description="Disease resistance protein winged helix" evidence="8">
    <location>
        <begin position="433"/>
        <end position="502"/>
    </location>
</feature>
<proteinExistence type="predicted"/>
<protein>
    <submittedName>
        <fullName evidence="10">Putative LRR and NB-ARC domains-containing disease resistance protein</fullName>
    </submittedName>
</protein>
<dbReference type="InterPro" id="IPR036388">
    <property type="entry name" value="WH-like_DNA-bd_sf"/>
</dbReference>
<dbReference type="GO" id="GO:0051707">
    <property type="term" value="P:response to other organism"/>
    <property type="evidence" value="ECO:0007669"/>
    <property type="project" value="UniProtKB-ARBA"/>
</dbReference>
<comment type="caution">
    <text evidence="10">The sequence shown here is derived from an EMBL/GenBank/DDBJ whole genome shotgun (WGS) entry which is preliminary data.</text>
</comment>
<dbReference type="Gene3D" id="1.10.10.10">
    <property type="entry name" value="Winged helix-like DNA-binding domain superfamily/Winged helix DNA-binding domain"/>
    <property type="match status" value="1"/>
</dbReference>
<keyword evidence="4" id="KW-0611">Plant defense</keyword>
<accession>A0A7J7BTA6</accession>
<dbReference type="Pfam" id="PF25019">
    <property type="entry name" value="LRR_R13L1-DRL21"/>
    <property type="match status" value="1"/>
</dbReference>
<dbReference type="SUPFAM" id="SSF52058">
    <property type="entry name" value="L domain-like"/>
    <property type="match status" value="2"/>
</dbReference>
<dbReference type="Gene3D" id="1.10.8.430">
    <property type="entry name" value="Helical domain of apoptotic protease-activating factors"/>
    <property type="match status" value="1"/>
</dbReference>
<evidence type="ECO:0000256" key="2">
    <source>
        <dbReference type="ARBA" id="ARBA00022737"/>
    </source>
</evidence>
<dbReference type="Gene3D" id="3.80.10.10">
    <property type="entry name" value="Ribonuclease Inhibitor"/>
    <property type="match status" value="3"/>
</dbReference>